<dbReference type="SUPFAM" id="SSF46626">
    <property type="entry name" value="Cytochrome c"/>
    <property type="match status" value="1"/>
</dbReference>
<evidence type="ECO:0000259" key="5">
    <source>
        <dbReference type="PROSITE" id="PS51007"/>
    </source>
</evidence>
<sequence>MRMTVQEVVLCALVAGLCGLGFSNLGVKQTEVLAKEGGDAVTGREIYVNTCILCHGIDGKGVRGLQFVPPPADLTSLAVQSRLDGALFRRIHDGKPNTVMGAWKHALSDEEIWDVLAYVRTFKIEAPGQP</sequence>
<dbReference type="EMBL" id="CZQA01000001">
    <property type="protein sequence ID" value="CUS32786.1"/>
    <property type="molecule type" value="Genomic_DNA"/>
</dbReference>
<dbReference type="GO" id="GO:0020037">
    <property type="term" value="F:heme binding"/>
    <property type="evidence" value="ECO:0007669"/>
    <property type="project" value="InterPro"/>
</dbReference>
<dbReference type="STRING" id="1742972.COMA1_10812"/>
<feature type="domain" description="Cytochrome c" evidence="5">
    <location>
        <begin position="38"/>
        <end position="123"/>
    </location>
</feature>
<evidence type="ECO:0000313" key="6">
    <source>
        <dbReference type="EMBL" id="CUS32786.1"/>
    </source>
</evidence>
<evidence type="ECO:0000313" key="7">
    <source>
        <dbReference type="Proteomes" id="UP000199032"/>
    </source>
</evidence>
<gene>
    <name evidence="6" type="ORF">COMA1_10812</name>
</gene>
<dbReference type="GO" id="GO:0046872">
    <property type="term" value="F:metal ion binding"/>
    <property type="evidence" value="ECO:0007669"/>
    <property type="project" value="UniProtKB-KW"/>
</dbReference>
<dbReference type="Pfam" id="PF13442">
    <property type="entry name" value="Cytochrome_CBB3"/>
    <property type="match status" value="1"/>
</dbReference>
<name>A0A0S4LCB5_9BACT</name>
<dbReference type="Gene3D" id="1.10.760.10">
    <property type="entry name" value="Cytochrome c-like domain"/>
    <property type="match status" value="1"/>
</dbReference>
<dbReference type="RefSeq" id="WP_090744028.1">
    <property type="nucleotide sequence ID" value="NZ_CZQA01000001.1"/>
</dbReference>
<keyword evidence="3 4" id="KW-0408">Iron</keyword>
<dbReference type="InterPro" id="IPR036909">
    <property type="entry name" value="Cyt_c-like_dom_sf"/>
</dbReference>
<protein>
    <submittedName>
        <fullName evidence="6">Putative Monoheme cytochrome c</fullName>
    </submittedName>
</protein>
<dbReference type="AlphaFoldDB" id="A0A0S4LCB5"/>
<proteinExistence type="predicted"/>
<dbReference type="GO" id="GO:0009055">
    <property type="term" value="F:electron transfer activity"/>
    <property type="evidence" value="ECO:0007669"/>
    <property type="project" value="InterPro"/>
</dbReference>
<dbReference type="OrthoDB" id="9796421at2"/>
<dbReference type="PROSITE" id="PS51007">
    <property type="entry name" value="CYTC"/>
    <property type="match status" value="1"/>
</dbReference>
<keyword evidence="2 4" id="KW-0479">Metal-binding</keyword>
<evidence type="ECO:0000256" key="1">
    <source>
        <dbReference type="ARBA" id="ARBA00022617"/>
    </source>
</evidence>
<accession>A0A0S4LCB5</accession>
<keyword evidence="1 4" id="KW-0349">Heme</keyword>
<keyword evidence="7" id="KW-1185">Reference proteome</keyword>
<dbReference type="InterPro" id="IPR009056">
    <property type="entry name" value="Cyt_c-like_dom"/>
</dbReference>
<dbReference type="Proteomes" id="UP000199032">
    <property type="component" value="Unassembled WGS sequence"/>
</dbReference>
<evidence type="ECO:0000256" key="4">
    <source>
        <dbReference type="PROSITE-ProRule" id="PRU00433"/>
    </source>
</evidence>
<reference evidence="6 7" key="1">
    <citation type="submission" date="2015-10" db="EMBL/GenBank/DDBJ databases">
        <authorList>
            <person name="Gilbert D.G."/>
        </authorList>
    </citation>
    <scope>NUCLEOTIDE SEQUENCE [LARGE SCALE GENOMIC DNA]</scope>
    <source>
        <strain evidence="6">COMA1</strain>
    </source>
</reference>
<organism evidence="6 7">
    <name type="scientific">Candidatus Nitrospira nitrosa</name>
    <dbReference type="NCBI Taxonomy" id="1742972"/>
    <lineage>
        <taxon>Bacteria</taxon>
        <taxon>Pseudomonadati</taxon>
        <taxon>Nitrospirota</taxon>
        <taxon>Nitrospiria</taxon>
        <taxon>Nitrospirales</taxon>
        <taxon>Nitrospiraceae</taxon>
        <taxon>Nitrospira</taxon>
    </lineage>
</organism>
<evidence type="ECO:0000256" key="2">
    <source>
        <dbReference type="ARBA" id="ARBA00022723"/>
    </source>
</evidence>
<evidence type="ECO:0000256" key="3">
    <source>
        <dbReference type="ARBA" id="ARBA00023004"/>
    </source>
</evidence>